<dbReference type="Pfam" id="PF25496">
    <property type="entry name" value="URGCP"/>
    <property type="match status" value="1"/>
</dbReference>
<evidence type="ECO:0000256" key="1">
    <source>
        <dbReference type="ARBA" id="ARBA00004123"/>
    </source>
</evidence>
<evidence type="ECO:0000256" key="3">
    <source>
        <dbReference type="ARBA" id="ARBA00006828"/>
    </source>
</evidence>
<dbReference type="InterPro" id="IPR040581">
    <property type="entry name" value="Thioredoxin_11"/>
</dbReference>
<dbReference type="Pfam" id="PF25974">
    <property type="entry name" value="URGCP_9th"/>
    <property type="match status" value="1"/>
</dbReference>
<dbReference type="GO" id="GO:0005525">
    <property type="term" value="F:GTP binding"/>
    <property type="evidence" value="ECO:0007669"/>
    <property type="project" value="UniProtKB-KW"/>
</dbReference>
<protein>
    <submittedName>
        <fullName evidence="13">Interferon-induced very large GTPase 1-like</fullName>
    </submittedName>
</protein>
<dbReference type="GeneID" id="113067356"/>
<dbReference type="InterPro" id="IPR003961">
    <property type="entry name" value="FN3_dom"/>
</dbReference>
<gene>
    <name evidence="13" type="primary">LOC113067356</name>
</gene>
<evidence type="ECO:0000256" key="4">
    <source>
        <dbReference type="ARBA" id="ARBA00022490"/>
    </source>
</evidence>
<organism evidence="12 13">
    <name type="scientific">Carassius auratus</name>
    <name type="common">Goldfish</name>
    <dbReference type="NCBI Taxonomy" id="7957"/>
    <lineage>
        <taxon>Eukaryota</taxon>
        <taxon>Metazoa</taxon>
        <taxon>Chordata</taxon>
        <taxon>Craniata</taxon>
        <taxon>Vertebrata</taxon>
        <taxon>Euteleostomi</taxon>
        <taxon>Actinopterygii</taxon>
        <taxon>Neopterygii</taxon>
        <taxon>Teleostei</taxon>
        <taxon>Ostariophysi</taxon>
        <taxon>Cypriniformes</taxon>
        <taxon>Cyprinidae</taxon>
        <taxon>Cyprininae</taxon>
        <taxon>Carassius</taxon>
    </lineage>
</organism>
<dbReference type="Pfam" id="PF21109">
    <property type="entry name" value="Stonustoxin_helical"/>
    <property type="match status" value="2"/>
</dbReference>
<feature type="compositionally biased region" description="Basic and acidic residues" evidence="9">
    <location>
        <begin position="2273"/>
        <end position="2444"/>
    </location>
</feature>
<dbReference type="CDD" id="cd00063">
    <property type="entry name" value="FN3"/>
    <property type="match status" value="1"/>
</dbReference>
<dbReference type="GO" id="GO:0005634">
    <property type="term" value="C:nucleus"/>
    <property type="evidence" value="ECO:0007669"/>
    <property type="project" value="UniProtKB-SubCell"/>
</dbReference>
<accession>A0A6P6MHM2</accession>
<dbReference type="SMART" id="SM00060">
    <property type="entry name" value="FN3"/>
    <property type="match status" value="2"/>
</dbReference>
<evidence type="ECO:0000259" key="10">
    <source>
        <dbReference type="PROSITE" id="PS50853"/>
    </source>
</evidence>
<evidence type="ECO:0000313" key="13">
    <source>
        <dbReference type="RefSeq" id="XP_026095496.1"/>
    </source>
</evidence>
<keyword evidence="12" id="KW-1185">Reference proteome</keyword>
<feature type="coiled-coil region" evidence="8">
    <location>
        <begin position="1884"/>
        <end position="1912"/>
    </location>
</feature>
<comment type="subcellular location">
    <subcellularLocation>
        <location evidence="2">Cytoplasm</location>
    </subcellularLocation>
    <subcellularLocation>
        <location evidence="1">Nucleus</location>
    </subcellularLocation>
</comment>
<dbReference type="InterPro" id="IPR058641">
    <property type="entry name" value="GVIN1_dom"/>
</dbReference>
<dbReference type="PANTHER" id="PTHR22796">
    <property type="entry name" value="URG4-RELATED"/>
    <property type="match status" value="1"/>
</dbReference>
<keyword evidence="7" id="KW-0539">Nucleus</keyword>
<proteinExistence type="inferred from homology"/>
<evidence type="ECO:0000256" key="9">
    <source>
        <dbReference type="SAM" id="MobiDB-lite"/>
    </source>
</evidence>
<evidence type="ECO:0000313" key="12">
    <source>
        <dbReference type="Proteomes" id="UP000515129"/>
    </source>
</evidence>
<feature type="compositionally biased region" description="Basic and acidic residues" evidence="9">
    <location>
        <begin position="1013"/>
        <end position="1026"/>
    </location>
</feature>
<comment type="similarity">
    <text evidence="3">Belongs to the TRAFAC class dynamin-like GTPase superfamily. Very large inducible GTPase (VLIG) family.</text>
</comment>
<dbReference type="PROSITE" id="PS51717">
    <property type="entry name" value="G_VLIG"/>
    <property type="match status" value="1"/>
</dbReference>
<feature type="domain" description="Fibronectin type-III" evidence="10">
    <location>
        <begin position="834"/>
        <end position="927"/>
    </location>
</feature>
<dbReference type="OrthoDB" id="1597724at2759"/>
<dbReference type="InterPro" id="IPR013783">
    <property type="entry name" value="Ig-like_fold"/>
</dbReference>
<dbReference type="KEGG" id="caua:113067356"/>
<dbReference type="SUPFAM" id="SSF49265">
    <property type="entry name" value="Fibronectin type III"/>
    <property type="match status" value="1"/>
</dbReference>
<evidence type="ECO:0000256" key="8">
    <source>
        <dbReference type="SAM" id="Coils"/>
    </source>
</evidence>
<dbReference type="RefSeq" id="XP_026095496.1">
    <property type="nucleotide sequence ID" value="XM_026239711.1"/>
</dbReference>
<feature type="domain" description="VLIG-type G" evidence="11">
    <location>
        <begin position="1548"/>
        <end position="1789"/>
    </location>
</feature>
<dbReference type="Pfam" id="PF18078">
    <property type="entry name" value="Thioredoxin_11"/>
    <property type="match status" value="2"/>
</dbReference>
<dbReference type="InterPro" id="IPR030383">
    <property type="entry name" value="G_VLIG_dom"/>
</dbReference>
<feature type="region of interest" description="Disordered" evidence="9">
    <location>
        <begin position="2272"/>
        <end position="2444"/>
    </location>
</feature>
<name>A0A6P6MHM2_CARAU</name>
<dbReference type="GO" id="GO:0005737">
    <property type="term" value="C:cytoplasm"/>
    <property type="evidence" value="ECO:0007669"/>
    <property type="project" value="UniProtKB-SubCell"/>
</dbReference>
<dbReference type="Gene3D" id="2.60.40.10">
    <property type="entry name" value="Immunoglobulins"/>
    <property type="match status" value="1"/>
</dbReference>
<dbReference type="SUPFAM" id="SSF58113">
    <property type="entry name" value="Apolipoprotein A-I"/>
    <property type="match status" value="1"/>
</dbReference>
<sequence length="2670" mass="310331">MESVGVNLIETAALGRPFQLGMLYDCRKDELIAGIRFWNKEQMEQNICARPQINTNFTVTASDSIKDKSKLLNIEGALNLSVLGGLVQVSGAAKYLKDTKTSFIQQRLTLHYHSSCEFKELTVNQLPPENIPDDDNATHVVAGILYGADACFVFDRQVSSDEDKSTVKGEVKMAVEKLMGIISADANANADLDMNDIENTEFKNFTCTFYGDFQLPSNPTTFEDAMKVFADLPNLLKDNQKLAVPLRVWLYPLHKLHSRASKLQKDISMDLIQETESVIESLNTAEMKCSDLLEDSPAAAFAAFHDKIQQMKQNCYKYKLRLMKKLCSVLPNIRGDVMKETTLNDLLQEHEESPFNDSDLTEWLEERERESEIIKSVLRQLEDYGAQVEDNIDAIMMDLEVGNLVSYTFTSLDCSDIILQKQKIYLSSSTKEEKVQISPDIKQKSWLTAKIQKTMRRNLEIFKSLIDSKDCKPAKFIMSSKEMVNNPGSCILLYESEREEAVCFTPPSQPVCPVTEEVKGQSVFLKVVPPSCPATVELRLLYKVKQDSVWRSEAVLKDQHTVTLTDLRSRAEYEIKCAALGKLNYTRESDVMHVRIIEKKLITALDCVIDNLSFTENKCSELLTDPRTNTFSTFHKKIEDMKRFCQEYRQDFSVKMQSLIRSVQACEEETCALTDLLQAHEESPFNTQDLQEWIREKEKELNTVHEFLQQLLDSGAEVKLSLDTVLSDIKVENVVCYTFSSLEQTDKLLSEQEHYLKAQTVEINPGTSPQVLTWLTGNIREKMREHLFVFKELMTSHDGQSTTFIVSSQDHQNHPGSCILLYEHGCEDAVCFTPPSQPVCPVTEEVKGQSVFLKVVPPSCPATVELRLLYKVKQDSVWRSEAVLKDQHTVTLTDLRSGAEYEIKCAALGKLNYTRESDVITVSVQRENKESGTTEIRADQYLQQEKTERGKTEHLFHRLHLHINHRLRATDVLQITEHSLQSHESCAEEELIQTYIQKLLMMNYRARYITNKEISEPHHTQQRDSDSPEDEGDIFESMYLSNEGTSQCDLIHPMDVQMAVFHCADALLKQLMVTKLSQCQFALPLLVPDPFTRQIEFPLWTFRQINKSWKIRNTSNQIISQTQPTYRAQTPMVFFFRFGSVSSSKSHLMNCLINEKHNTFFHRNCPGSSRSRVLMDGVVEISWFCPSGSNDDNFTECVAFCNLHGDAGEHEKQLEILTDMSSVNVVLLPHLDKNDKNMIILQNLYKHSKPLICVLTEDESTIIETRKGKYKIGLKNRNQSEVSEELRRAINDCLSESSHTFRLEDVSKHSDIRVDEEDDDDCRRGRAAAQQMMSLLKKKDLTEIKESFLPHQGKLWHQWSQKNRELHQPRGDEGEMEMKKLRQQQHESDISEFMKIFIKEINSNTDHKMFFLKWLRILLDEHTSADLSALHHKYNEKWSQLIKLKENNDKSEHLKAAQTELERISEDLQAAVFGVEHIMREMAQIYESCSSVQRNKKDLQVHFSSLPSLAAQMMISGSPLELMDGDAAHVPVIWISAVLDQLVQKLGDQRVFVLSVLGLRGSGKSTMMNAMFGLQSAVSAGRSTRGAFMQLIRVSDQMKTQMNTDYILVIDTEGLHALELSGRSTRHHDHELATFVVGLGDLTLINIFGENPSEMQDVLQIVVQFFMRMKKVRLNPSCVFVHQNVSDVTAGEKYMERRRRLLEKLDEMTKLAAKEEDSDAECFSDVIRFDVQRDVKYFSQLWEGNPPMAPTNPNYCENIQDLKETIITYVSKSDGTRVKDFKVCINDLWEALLNEQFVFRFRNALEISAYRKLETEYRKWSWSLHRAMMETENKLHNRILNEAIHEIDETDLHREVKKTREEVEKSMSEFFEKDRYKDILIQWKTSFEIKIRDLQENIVRETQRRLNEVLQQRHLKKKIDALRIHHENTLCEKSTELALKLRDRTNDEEIMKKEFDVFWEQWMKKINRDTPAIRDIDIMRDVREILSNSYESVSVDHWTESRDILSVQSYSDYVRVKRSSGSTGAFTNAYRSAREVFGYILFSEDESQIRSFVTDVVQQTDRMIQSFNISKKGYNISCLQQITDYINTRVTQHEEGRVRYVFKKEFFRDLVLSICERANKKITEQHTLFREDNDPLLYLKKKREEYYSIFQKYCHGATSAAMFVEILCQKLKEPIEQSVYKKTARDLADEIRSNCEPLSGNRSNLEKYILKRLAEEEDFNKYMNYIRNPRDHFKSFIRDEVSRYITDQFSVSVLPKMNIILLEQKIMRAAHQSTDRVQENRDESTEGVQENRDESTEGVQENRDESTERVQENRDESTERVQENRDESTERVQENRDESTERVQENRDESTERVQENRDESTERVQENRDESTERVQENRDESTERVQENRDESTERVQENRDESTERVQENRDESTERVQEKRGESTEDVQENRDESTERVHENRGDVGLWLKSFTQQISDDLIFSEEHLSGVNHDDVDDFNLLEDVIKRELPAVMSEISRRFNRKTFDEKLDLRFRPDVLQIDLFCQCCWVQCPFCGATCTNTTEDHPGDHSVPFHRMTGVNGHFYRGTTNLCINICTSDVASDQCFYLDGSDDRVLYREYRRAGGDYEKWSITPDLSEQIYWKWFVCRFQRDLEKHYEKTFQGKGKIPYTWREYTKHEALESLEKNF</sequence>
<dbReference type="SUPFAM" id="SSF52540">
    <property type="entry name" value="P-loop containing nucleoside triphosphate hydrolases"/>
    <property type="match status" value="1"/>
</dbReference>
<evidence type="ECO:0000256" key="5">
    <source>
        <dbReference type="ARBA" id="ARBA00022741"/>
    </source>
</evidence>
<reference evidence="13" key="1">
    <citation type="submission" date="2025-08" db="UniProtKB">
        <authorList>
            <consortium name="RefSeq"/>
        </authorList>
    </citation>
    <scope>IDENTIFICATION</scope>
    <source>
        <strain evidence="13">Wakin</strain>
        <tissue evidence="13">Muscle</tissue>
    </source>
</reference>
<keyword evidence="5" id="KW-0547">Nucleotide-binding</keyword>
<dbReference type="InterPro" id="IPR036116">
    <property type="entry name" value="FN3_sf"/>
</dbReference>
<evidence type="ECO:0000256" key="7">
    <source>
        <dbReference type="ARBA" id="ARBA00023242"/>
    </source>
</evidence>
<keyword evidence="4" id="KW-0963">Cytoplasm</keyword>
<dbReference type="Proteomes" id="UP000515129">
    <property type="component" value="Linkage group LG28B"/>
</dbReference>
<evidence type="ECO:0000256" key="6">
    <source>
        <dbReference type="ARBA" id="ARBA00023134"/>
    </source>
</evidence>
<dbReference type="PROSITE" id="PS50853">
    <property type="entry name" value="FN3"/>
    <property type="match status" value="1"/>
</dbReference>
<feature type="region of interest" description="Disordered" evidence="9">
    <location>
        <begin position="1013"/>
        <end position="1033"/>
    </location>
</feature>
<evidence type="ECO:0000259" key="11">
    <source>
        <dbReference type="PROSITE" id="PS51717"/>
    </source>
</evidence>
<dbReference type="InterPro" id="IPR027417">
    <property type="entry name" value="P-loop_NTPase"/>
</dbReference>
<dbReference type="PANTHER" id="PTHR22796:SF6">
    <property type="entry name" value="INTERFERON-INDUCED VERY LARGE GTPASE 1-RELATED"/>
    <property type="match status" value="1"/>
</dbReference>
<evidence type="ECO:0000256" key="2">
    <source>
        <dbReference type="ARBA" id="ARBA00004496"/>
    </source>
</evidence>
<dbReference type="Gene3D" id="3.40.50.300">
    <property type="entry name" value="P-loop containing nucleotide triphosphate hydrolases"/>
    <property type="match status" value="1"/>
</dbReference>
<dbReference type="InterPro" id="IPR057365">
    <property type="entry name" value="URGCP"/>
</dbReference>
<keyword evidence="8" id="KW-0175">Coiled coil</keyword>
<dbReference type="InterPro" id="IPR048997">
    <property type="entry name" value="Stonustoxin-like_helical"/>
</dbReference>
<dbReference type="Pfam" id="PF25683">
    <property type="entry name" value="URGCP_GTPase"/>
    <property type="match status" value="1"/>
</dbReference>
<keyword evidence="6" id="KW-0342">GTP-binding</keyword>